<keyword evidence="5" id="KW-0547">Nucleotide-binding</keyword>
<dbReference type="InterPro" id="IPR050079">
    <property type="entry name" value="DEAD_box_RNA_helicase"/>
</dbReference>
<dbReference type="InterPro" id="IPR038257">
    <property type="entry name" value="CRISPR-assoc_Cas3_HD_sf"/>
</dbReference>
<dbReference type="PANTHER" id="PTHR47959">
    <property type="entry name" value="ATP-DEPENDENT RNA HELICASE RHLE-RELATED"/>
    <property type="match status" value="1"/>
</dbReference>
<keyword evidence="9" id="KW-0051">Antiviral defense</keyword>
<dbReference type="GO" id="GO:0004518">
    <property type="term" value="F:nuclease activity"/>
    <property type="evidence" value="ECO:0007669"/>
    <property type="project" value="UniProtKB-KW"/>
</dbReference>
<keyword evidence="6" id="KW-0378">Hydrolase</keyword>
<protein>
    <submittedName>
        <fullName evidence="13">RNA helicase</fullName>
    </submittedName>
</protein>
<dbReference type="GO" id="GO:0051607">
    <property type="term" value="P:defense response to virus"/>
    <property type="evidence" value="ECO:0007669"/>
    <property type="project" value="UniProtKB-KW"/>
</dbReference>
<dbReference type="GeneID" id="27136017"/>
<keyword evidence="3" id="KW-0540">Nuclease</keyword>
<evidence type="ECO:0000259" key="11">
    <source>
        <dbReference type="PROSITE" id="PS51194"/>
    </source>
</evidence>
<evidence type="ECO:0000259" key="10">
    <source>
        <dbReference type="PROSITE" id="PS51192"/>
    </source>
</evidence>
<dbReference type="PATRIC" id="fig|1432656.3.peg.1990"/>
<keyword evidence="7 13" id="KW-0347">Helicase</keyword>
<organism evidence="13 14">
    <name type="scientific">Thermococcus guaymasensis DSM 11113</name>
    <dbReference type="NCBI Taxonomy" id="1432656"/>
    <lineage>
        <taxon>Archaea</taxon>
        <taxon>Methanobacteriati</taxon>
        <taxon>Methanobacteriota</taxon>
        <taxon>Thermococci</taxon>
        <taxon>Thermococcales</taxon>
        <taxon>Thermococcaceae</taxon>
        <taxon>Thermococcus</taxon>
    </lineage>
</organism>
<evidence type="ECO:0000256" key="2">
    <source>
        <dbReference type="ARBA" id="ARBA00009046"/>
    </source>
</evidence>
<evidence type="ECO:0000256" key="4">
    <source>
        <dbReference type="ARBA" id="ARBA00022723"/>
    </source>
</evidence>
<keyword evidence="14" id="KW-1185">Reference proteome</keyword>
<dbReference type="GO" id="GO:0140097">
    <property type="term" value="F:catalytic activity, acting on DNA"/>
    <property type="evidence" value="ECO:0007669"/>
    <property type="project" value="UniProtKB-ARBA"/>
</dbReference>
<feature type="domain" description="Helicase C-terminal" evidence="11">
    <location>
        <begin position="445"/>
        <end position="606"/>
    </location>
</feature>
<evidence type="ECO:0000256" key="6">
    <source>
        <dbReference type="ARBA" id="ARBA00022801"/>
    </source>
</evidence>
<feature type="domain" description="Helicase ATP-binding" evidence="10">
    <location>
        <begin position="236"/>
        <end position="422"/>
    </location>
</feature>
<dbReference type="NCBIfam" id="TIGR01587">
    <property type="entry name" value="cas3_core"/>
    <property type="match status" value="1"/>
</dbReference>
<dbReference type="InterPro" id="IPR001650">
    <property type="entry name" value="Helicase_C-like"/>
</dbReference>
<dbReference type="KEGG" id="tgy:X802_10175"/>
<dbReference type="PROSITE" id="PS51643">
    <property type="entry name" value="HD_CAS3"/>
    <property type="match status" value="1"/>
</dbReference>
<keyword evidence="8" id="KW-0067">ATP-binding</keyword>
<dbReference type="SMART" id="SM00487">
    <property type="entry name" value="DEXDc"/>
    <property type="match status" value="1"/>
</dbReference>
<sequence>MRVCYAKFLPHDFLECHTNDAINVLKSMRSAFKWLEEFFPRVWELSFYSVLLHDLGKCASGFQKNPQKWGYRHEILSAPFTDFLDLPDDERNLIALAVLTHHRTLDEIEEILPSREHRGEFNEKVGELLQNRDYIEEIFFERIPYWELYFFARRKKIFNPPEDWAEKIKNYDFDALLVWYERNSKKYWNELVFLRGILNASDHLASAGELAVRLLSDIRTAVETRVPPERWRPLQRRAGETEGNLILRAPTGYGKTEASLLWADRNAFRTKKRIASRIFYVLPYKASINAMHSRLLALFREPELVGVLHSSSAFYLYSSELEYKRLSSLYRKIYTPLKVTTPFQLMKPFFGVGFPEMGLTELTGSLLIFDEIHAYEPNVLGIILAMLELLKERKTKTLVMSATLPEFLEELLRDALKPRLLSTTPEEADRFTRHRVNVVDGSMGDIEGLLNEINAGGPVLVACNTVSRAMEVYSRLREDYNAMLLHSRFTYGDREEKERKLLSNLNDYDVVVATQVVEVSLDISFSTIITEPAPLDALIQRFGRVNRRGFGELMDVHILTRGGEGDKRVYPMEVVKESLKLLEELDGKPLRESMVPELVTRAYEPLAKKLTEEVLTYREQAIELFKSLKPLKGGESEQRFYEMFHGLEAVPGVYQDKVLELINLGRSIEVHRYLVPVPMWLYLSESDAFHRLSDKGPGKHVLVAELEYSPELGLQQEPREGGDVL</sequence>
<dbReference type="Gene3D" id="3.40.50.300">
    <property type="entry name" value="P-loop containing nucleotide triphosphate hydrolases"/>
    <property type="match status" value="2"/>
</dbReference>
<dbReference type="Pfam" id="PF22590">
    <property type="entry name" value="Cas3-like_C_2"/>
    <property type="match status" value="1"/>
</dbReference>
<dbReference type="NCBIfam" id="TIGR01596">
    <property type="entry name" value="cas3_HD"/>
    <property type="match status" value="1"/>
</dbReference>
<comment type="similarity">
    <text evidence="2">In the central section; belongs to the CRISPR-associated helicase Cas3 family.</text>
</comment>
<dbReference type="GO" id="GO:0046872">
    <property type="term" value="F:metal ion binding"/>
    <property type="evidence" value="ECO:0007669"/>
    <property type="project" value="UniProtKB-KW"/>
</dbReference>
<evidence type="ECO:0000256" key="9">
    <source>
        <dbReference type="ARBA" id="ARBA00023118"/>
    </source>
</evidence>
<dbReference type="GO" id="GO:0016787">
    <property type="term" value="F:hydrolase activity"/>
    <property type="evidence" value="ECO:0007669"/>
    <property type="project" value="UniProtKB-KW"/>
</dbReference>
<evidence type="ECO:0000313" key="13">
    <source>
        <dbReference type="EMBL" id="AJC72475.1"/>
    </source>
</evidence>
<dbReference type="GO" id="GO:0003676">
    <property type="term" value="F:nucleic acid binding"/>
    <property type="evidence" value="ECO:0007669"/>
    <property type="project" value="InterPro"/>
</dbReference>
<dbReference type="InterPro" id="IPR006474">
    <property type="entry name" value="Helicase_Cas3_CRISPR-ass_core"/>
</dbReference>
<evidence type="ECO:0000256" key="1">
    <source>
        <dbReference type="ARBA" id="ARBA00006847"/>
    </source>
</evidence>
<dbReference type="SMART" id="SM00490">
    <property type="entry name" value="HELICc"/>
    <property type="match status" value="1"/>
</dbReference>
<dbReference type="PROSITE" id="PS51194">
    <property type="entry name" value="HELICASE_CTER"/>
    <property type="match status" value="1"/>
</dbReference>
<dbReference type="InterPro" id="IPR014001">
    <property type="entry name" value="Helicase_ATP-bd"/>
</dbReference>
<proteinExistence type="inferred from homology"/>
<dbReference type="Proteomes" id="UP000062043">
    <property type="component" value="Chromosome"/>
</dbReference>
<dbReference type="InterPro" id="IPR027417">
    <property type="entry name" value="P-loop_NTPase"/>
</dbReference>
<comment type="similarity">
    <text evidence="1">In the N-terminal section; belongs to the CRISPR-associated nuclease Cas3-HD family.</text>
</comment>
<dbReference type="GO" id="GO:0005524">
    <property type="term" value="F:ATP binding"/>
    <property type="evidence" value="ECO:0007669"/>
    <property type="project" value="UniProtKB-KW"/>
</dbReference>
<evidence type="ECO:0000256" key="5">
    <source>
        <dbReference type="ARBA" id="ARBA00022741"/>
    </source>
</evidence>
<feature type="domain" description="HD Cas3-type" evidence="12">
    <location>
        <begin position="7"/>
        <end position="204"/>
    </location>
</feature>
<dbReference type="Gene3D" id="1.10.3210.30">
    <property type="match status" value="1"/>
</dbReference>
<evidence type="ECO:0000256" key="7">
    <source>
        <dbReference type="ARBA" id="ARBA00022806"/>
    </source>
</evidence>
<evidence type="ECO:0000256" key="8">
    <source>
        <dbReference type="ARBA" id="ARBA00022840"/>
    </source>
</evidence>
<evidence type="ECO:0000256" key="3">
    <source>
        <dbReference type="ARBA" id="ARBA00022722"/>
    </source>
</evidence>
<evidence type="ECO:0000313" key="14">
    <source>
        <dbReference type="Proteomes" id="UP000062043"/>
    </source>
</evidence>
<keyword evidence="4" id="KW-0479">Metal-binding</keyword>
<dbReference type="GO" id="GO:0003724">
    <property type="term" value="F:RNA helicase activity"/>
    <property type="evidence" value="ECO:0007669"/>
    <property type="project" value="TreeGrafter"/>
</dbReference>
<name>A0A0X1KML2_9EURY</name>
<dbReference type="OrthoDB" id="43851at2157"/>
<dbReference type="AlphaFoldDB" id="A0A0X1KML2"/>
<accession>A0A0X1KML2</accession>
<dbReference type="GO" id="GO:0005829">
    <property type="term" value="C:cytosol"/>
    <property type="evidence" value="ECO:0007669"/>
    <property type="project" value="TreeGrafter"/>
</dbReference>
<dbReference type="PANTHER" id="PTHR47959:SF16">
    <property type="entry name" value="CRISPR-ASSOCIATED NUCLEASE_HELICASE CAS3-RELATED"/>
    <property type="match status" value="1"/>
</dbReference>
<dbReference type="CDD" id="cd09641">
    <property type="entry name" value="Cas3''_I"/>
    <property type="match status" value="1"/>
</dbReference>
<dbReference type="PROSITE" id="PS51192">
    <property type="entry name" value="HELICASE_ATP_BIND_1"/>
    <property type="match status" value="1"/>
</dbReference>
<evidence type="ECO:0000259" key="12">
    <source>
        <dbReference type="PROSITE" id="PS51643"/>
    </source>
</evidence>
<dbReference type="EMBL" id="CP007140">
    <property type="protein sequence ID" value="AJC72475.1"/>
    <property type="molecule type" value="Genomic_DNA"/>
</dbReference>
<dbReference type="SUPFAM" id="SSF109604">
    <property type="entry name" value="HD-domain/PDEase-like"/>
    <property type="match status" value="1"/>
</dbReference>
<dbReference type="InterPro" id="IPR011545">
    <property type="entry name" value="DEAD/DEAH_box_helicase_dom"/>
</dbReference>
<reference evidence="13 14" key="1">
    <citation type="submission" date="2014-01" db="EMBL/GenBank/DDBJ databases">
        <title>Genome sequencing of Thermococcus guaymasensis.</title>
        <authorList>
            <person name="Zhang X."/>
            <person name="Alvare G."/>
            <person name="Fristensky B."/>
            <person name="Chen L."/>
            <person name="Suen T."/>
            <person name="Chen Q."/>
            <person name="Ma K."/>
        </authorList>
    </citation>
    <scope>NUCLEOTIDE SEQUENCE [LARGE SCALE GENOMIC DNA]</scope>
    <source>
        <strain evidence="13 14">DSM 11113</strain>
    </source>
</reference>
<dbReference type="InterPro" id="IPR054712">
    <property type="entry name" value="Cas3-like_dom"/>
</dbReference>
<gene>
    <name evidence="13" type="ORF">X802_10175</name>
</gene>
<dbReference type="SUPFAM" id="SSF52540">
    <property type="entry name" value="P-loop containing nucleoside triphosphate hydrolases"/>
    <property type="match status" value="1"/>
</dbReference>
<dbReference type="RefSeq" id="WP_062373584.1">
    <property type="nucleotide sequence ID" value="NZ_CP007140.1"/>
</dbReference>
<dbReference type="Pfam" id="PF00270">
    <property type="entry name" value="DEAD"/>
    <property type="match status" value="1"/>
</dbReference>
<dbReference type="InterPro" id="IPR006483">
    <property type="entry name" value="CRISPR-assoc_Cas3_HD"/>
</dbReference>
<dbReference type="STRING" id="1432656.X802_10175"/>